<keyword evidence="2 7" id="KW-0813">Transport</keyword>
<dbReference type="Proteomes" id="UP000231932">
    <property type="component" value="Chromosome"/>
</dbReference>
<dbReference type="SUPFAM" id="SSF161098">
    <property type="entry name" value="MetI-like"/>
    <property type="match status" value="1"/>
</dbReference>
<dbReference type="PROSITE" id="PS50928">
    <property type="entry name" value="ABC_TM1"/>
    <property type="match status" value="1"/>
</dbReference>
<dbReference type="GO" id="GO:0055085">
    <property type="term" value="P:transmembrane transport"/>
    <property type="evidence" value="ECO:0007669"/>
    <property type="project" value="InterPro"/>
</dbReference>
<evidence type="ECO:0000256" key="6">
    <source>
        <dbReference type="ARBA" id="ARBA00023136"/>
    </source>
</evidence>
<reference evidence="10" key="1">
    <citation type="submission" date="2017-11" db="EMBL/GenBank/DDBJ databases">
        <title>Complete Genome Sequence of Kyrpidia sp. Strain EA-1, a thermophilic, hydrogen-oxidizing Bacterium, isolated from the Azores.</title>
        <authorList>
            <person name="Reiner J.E."/>
            <person name="Lapp C.J."/>
            <person name="Bunk B."/>
            <person name="Gescher J."/>
        </authorList>
    </citation>
    <scope>NUCLEOTIDE SEQUENCE [LARGE SCALE GENOMIC DNA]</scope>
    <source>
        <strain evidence="10">EA-1</strain>
    </source>
</reference>
<dbReference type="Gene3D" id="1.10.3720.10">
    <property type="entry name" value="MetI-like"/>
    <property type="match status" value="1"/>
</dbReference>
<comment type="similarity">
    <text evidence="7">Belongs to the binding-protein-dependent transport system permease family.</text>
</comment>
<dbReference type="OrthoDB" id="2803660at2"/>
<evidence type="ECO:0000256" key="1">
    <source>
        <dbReference type="ARBA" id="ARBA00004651"/>
    </source>
</evidence>
<evidence type="ECO:0000256" key="3">
    <source>
        <dbReference type="ARBA" id="ARBA00022475"/>
    </source>
</evidence>
<dbReference type="InterPro" id="IPR045621">
    <property type="entry name" value="BPD_transp_1_N"/>
</dbReference>
<keyword evidence="5 7" id="KW-1133">Transmembrane helix</keyword>
<accession>A0A2K8NB96</accession>
<feature type="transmembrane region" description="Helical" evidence="7">
    <location>
        <begin position="138"/>
        <end position="161"/>
    </location>
</feature>
<dbReference type="Pfam" id="PF00528">
    <property type="entry name" value="BPD_transp_1"/>
    <property type="match status" value="1"/>
</dbReference>
<keyword evidence="3" id="KW-1003">Cell membrane</keyword>
<dbReference type="KEGG" id="kyr:CVV65_14010"/>
<evidence type="ECO:0000259" key="8">
    <source>
        <dbReference type="PROSITE" id="PS50928"/>
    </source>
</evidence>
<feature type="transmembrane region" description="Helical" evidence="7">
    <location>
        <begin position="218"/>
        <end position="238"/>
    </location>
</feature>
<gene>
    <name evidence="9" type="ORF">CVV65_14010</name>
</gene>
<proteinExistence type="inferred from homology"/>
<keyword evidence="6 7" id="KW-0472">Membrane</keyword>
<sequence length="357" mass="39230">MSWRLRCTDSSFRPRNGTICQPCGSPNNPHGEWEREVGEVRRYLLIRFLSVPPVLFGVTVICFLLMHLIPGDPVQTILGSEATPEAVAALRSQLALDRPLYEQYLRWLGNLLSGRWGMSYSLHVPISELLFPKLANTLILAGASLVFCVVVGVSLGTLAGLRSRSWFDRITMAAAQVAASMPVFWVGLLLMWVFAIQLGWLPTGGMHDLRSSGGIGDLLVHLVLPAVATALVSTAVIARLTRSVVADILEQDFVRYYRSLGIEGWSLTVRHVLRNALPPILNMIGLQVGYLIGGSLFSEVVFNWPGLGRQMYTAISAKDYPMVQAGIFVIAVMVVLINFAVDTANIMLNPRQRTAVS</sequence>
<feature type="transmembrane region" description="Helical" evidence="7">
    <location>
        <begin position="173"/>
        <end position="198"/>
    </location>
</feature>
<feature type="transmembrane region" description="Helical" evidence="7">
    <location>
        <begin position="44"/>
        <end position="69"/>
    </location>
</feature>
<organism evidence="9 10">
    <name type="scientific">Kyrpidia spormannii</name>
    <dbReference type="NCBI Taxonomy" id="2055160"/>
    <lineage>
        <taxon>Bacteria</taxon>
        <taxon>Bacillati</taxon>
        <taxon>Bacillota</taxon>
        <taxon>Bacilli</taxon>
        <taxon>Bacillales</taxon>
        <taxon>Alicyclobacillaceae</taxon>
        <taxon>Kyrpidia</taxon>
    </lineage>
</organism>
<dbReference type="CDD" id="cd06261">
    <property type="entry name" value="TM_PBP2"/>
    <property type="match status" value="1"/>
</dbReference>
<evidence type="ECO:0000256" key="4">
    <source>
        <dbReference type="ARBA" id="ARBA00022692"/>
    </source>
</evidence>
<feature type="transmembrane region" description="Helical" evidence="7">
    <location>
        <begin position="322"/>
        <end position="341"/>
    </location>
</feature>
<evidence type="ECO:0000256" key="2">
    <source>
        <dbReference type="ARBA" id="ARBA00022448"/>
    </source>
</evidence>
<keyword evidence="4 7" id="KW-0812">Transmembrane</keyword>
<keyword evidence="10" id="KW-1185">Reference proteome</keyword>
<dbReference type="InterPro" id="IPR035906">
    <property type="entry name" value="MetI-like_sf"/>
</dbReference>
<dbReference type="InterPro" id="IPR000515">
    <property type="entry name" value="MetI-like"/>
</dbReference>
<comment type="subcellular location">
    <subcellularLocation>
        <location evidence="1 7">Cell membrane</location>
        <topology evidence="1 7">Multi-pass membrane protein</topology>
    </subcellularLocation>
</comment>
<feature type="domain" description="ABC transmembrane type-1" evidence="8">
    <location>
        <begin position="134"/>
        <end position="341"/>
    </location>
</feature>
<feature type="transmembrane region" description="Helical" evidence="7">
    <location>
        <begin position="280"/>
        <end position="302"/>
    </location>
</feature>
<protein>
    <submittedName>
        <fullName evidence="9">Glutathione ABC transporter permease GsiC</fullName>
    </submittedName>
</protein>
<dbReference type="AlphaFoldDB" id="A0A2K8NB96"/>
<dbReference type="GO" id="GO:0005886">
    <property type="term" value="C:plasma membrane"/>
    <property type="evidence" value="ECO:0007669"/>
    <property type="project" value="UniProtKB-SubCell"/>
</dbReference>
<dbReference type="PANTHER" id="PTHR43163:SF6">
    <property type="entry name" value="DIPEPTIDE TRANSPORT SYSTEM PERMEASE PROTEIN DPPB-RELATED"/>
    <property type="match status" value="1"/>
</dbReference>
<dbReference type="EMBL" id="CP024955">
    <property type="protein sequence ID" value="ATY85900.1"/>
    <property type="molecule type" value="Genomic_DNA"/>
</dbReference>
<dbReference type="Pfam" id="PF19300">
    <property type="entry name" value="BPD_transp_1_N"/>
    <property type="match status" value="1"/>
</dbReference>
<name>A0A2K8NB96_9BACL</name>
<evidence type="ECO:0000256" key="5">
    <source>
        <dbReference type="ARBA" id="ARBA00022989"/>
    </source>
</evidence>
<evidence type="ECO:0000256" key="7">
    <source>
        <dbReference type="RuleBase" id="RU363032"/>
    </source>
</evidence>
<evidence type="ECO:0000313" key="9">
    <source>
        <dbReference type="EMBL" id="ATY85900.1"/>
    </source>
</evidence>
<dbReference type="PANTHER" id="PTHR43163">
    <property type="entry name" value="DIPEPTIDE TRANSPORT SYSTEM PERMEASE PROTEIN DPPB-RELATED"/>
    <property type="match status" value="1"/>
</dbReference>
<evidence type="ECO:0000313" key="10">
    <source>
        <dbReference type="Proteomes" id="UP000231932"/>
    </source>
</evidence>